<proteinExistence type="predicted"/>
<accession>A0A229NU83</accession>
<evidence type="ECO:0000259" key="3">
    <source>
        <dbReference type="PROSITE" id="PS51931"/>
    </source>
</evidence>
<keyword evidence="2" id="KW-1283">Bacterial microcompartment</keyword>
<dbReference type="GO" id="GO:0031469">
    <property type="term" value="C:bacterial microcompartment"/>
    <property type="evidence" value="ECO:0007669"/>
    <property type="project" value="UniProtKB-SubCell"/>
</dbReference>
<name>A0A229NU83_9BACL</name>
<dbReference type="PIRSF" id="PIRSF012296">
    <property type="entry name" value="EutS_PduU"/>
    <property type="match status" value="1"/>
</dbReference>
<dbReference type="SUPFAM" id="SSF143414">
    <property type="entry name" value="CcmK-like"/>
    <property type="match status" value="1"/>
</dbReference>
<dbReference type="InterPro" id="IPR044870">
    <property type="entry name" value="BMC_CP"/>
</dbReference>
<dbReference type="AlphaFoldDB" id="A0A229NU83"/>
<dbReference type="PANTHER" id="PTHR40449">
    <property type="entry name" value="ETHANOLAMINE UTILIZATION PROTEIN EUTS"/>
    <property type="match status" value="1"/>
</dbReference>
<dbReference type="PROSITE" id="PS51931">
    <property type="entry name" value="BMC_CP"/>
    <property type="match status" value="1"/>
</dbReference>
<comment type="caution">
    <text evidence="4">The sequence shown here is derived from an EMBL/GenBank/DDBJ whole genome shotgun (WGS) entry which is preliminary data.</text>
</comment>
<gene>
    <name evidence="4" type="ORF">CGZ75_20570</name>
</gene>
<keyword evidence="5" id="KW-1185">Reference proteome</keyword>
<organism evidence="4 5">
    <name type="scientific">Paenibacillus herberti</name>
    <dbReference type="NCBI Taxonomy" id="1619309"/>
    <lineage>
        <taxon>Bacteria</taxon>
        <taxon>Bacillati</taxon>
        <taxon>Bacillota</taxon>
        <taxon>Bacilli</taxon>
        <taxon>Bacillales</taxon>
        <taxon>Paenibacillaceae</taxon>
        <taxon>Paenibacillus</taxon>
    </lineage>
</organism>
<dbReference type="RefSeq" id="WP_089526149.1">
    <property type="nucleotide sequence ID" value="NZ_NMUQ01000003.1"/>
</dbReference>
<dbReference type="SMART" id="SM00877">
    <property type="entry name" value="BMC"/>
    <property type="match status" value="1"/>
</dbReference>
<dbReference type="InterPro" id="IPR037233">
    <property type="entry name" value="CcmK-like_sf"/>
</dbReference>
<reference evidence="4 5" key="1">
    <citation type="submission" date="2017-07" db="EMBL/GenBank/DDBJ databases">
        <title>Paenibacillus herberti R33 genome sequencing and assembly.</title>
        <authorList>
            <person name="Su W."/>
        </authorList>
    </citation>
    <scope>NUCLEOTIDE SEQUENCE [LARGE SCALE GENOMIC DNA]</scope>
    <source>
        <strain evidence="4 5">R33</strain>
    </source>
</reference>
<dbReference type="InterPro" id="IPR000249">
    <property type="entry name" value="BMC_dom"/>
</dbReference>
<sequence>MEKQRVIQEYVPGKQITLSHIIANPDPILYERLGLEEAGAIGIMTLTPTETAIIAADIATKAAVVGIGYLDRFTGSLVVSGEVSAVEMAMVAVNEFLSGKLDFTPASITRS</sequence>
<evidence type="ECO:0000313" key="5">
    <source>
        <dbReference type="Proteomes" id="UP000215145"/>
    </source>
</evidence>
<dbReference type="Pfam" id="PF00936">
    <property type="entry name" value="BMC"/>
    <property type="match status" value="1"/>
</dbReference>
<dbReference type="PANTHER" id="PTHR40449:SF2">
    <property type="entry name" value="BACTERIAL MICROCOMPARTMENT SHELL PROTEIN EUTS"/>
    <property type="match status" value="1"/>
</dbReference>
<feature type="domain" description="BMC circularly permuted" evidence="3">
    <location>
        <begin position="5"/>
        <end position="103"/>
    </location>
</feature>
<dbReference type="CDD" id="cd07046">
    <property type="entry name" value="BMC_PduU-EutS"/>
    <property type="match status" value="1"/>
</dbReference>
<protein>
    <submittedName>
        <fullName evidence="4">Propanediol utilization protein</fullName>
    </submittedName>
</protein>
<dbReference type="Gene3D" id="3.30.70.1710">
    <property type="match status" value="1"/>
</dbReference>
<evidence type="ECO:0000256" key="2">
    <source>
        <dbReference type="ARBA" id="ARBA00024446"/>
    </source>
</evidence>
<comment type="subcellular location">
    <subcellularLocation>
        <location evidence="1">Bacterial microcompartment</location>
    </subcellularLocation>
</comment>
<dbReference type="InterPro" id="IPR009307">
    <property type="entry name" value="EutS/PduU/CutR"/>
</dbReference>
<evidence type="ECO:0000256" key="1">
    <source>
        <dbReference type="ARBA" id="ARBA00024322"/>
    </source>
</evidence>
<dbReference type="Proteomes" id="UP000215145">
    <property type="component" value="Unassembled WGS sequence"/>
</dbReference>
<dbReference type="EMBL" id="NMUQ01000003">
    <property type="protein sequence ID" value="OXM13443.1"/>
    <property type="molecule type" value="Genomic_DNA"/>
</dbReference>
<evidence type="ECO:0000313" key="4">
    <source>
        <dbReference type="EMBL" id="OXM13443.1"/>
    </source>
</evidence>
<dbReference type="OrthoDB" id="9794459at2"/>
<dbReference type="NCBIfam" id="NF012012">
    <property type="entry name" value="PRK15468.1"/>
    <property type="match status" value="1"/>
</dbReference>